<gene>
    <name evidence="3" type="ORF">PAC_11028</name>
</gene>
<keyword evidence="2" id="KW-0812">Transmembrane</keyword>
<name>A0A1L7X7Y6_9HELO</name>
<evidence type="ECO:0000256" key="1">
    <source>
        <dbReference type="SAM" id="MobiDB-lite"/>
    </source>
</evidence>
<reference evidence="3 4" key="1">
    <citation type="submission" date="2016-03" db="EMBL/GenBank/DDBJ databases">
        <authorList>
            <person name="Ploux O."/>
        </authorList>
    </citation>
    <scope>NUCLEOTIDE SEQUENCE [LARGE SCALE GENOMIC DNA]</scope>
    <source>
        <strain evidence="3 4">UAMH 11012</strain>
    </source>
</reference>
<dbReference type="AlphaFoldDB" id="A0A1L7X7Y6"/>
<keyword evidence="2" id="KW-0472">Membrane</keyword>
<evidence type="ECO:0000313" key="4">
    <source>
        <dbReference type="Proteomes" id="UP000184330"/>
    </source>
</evidence>
<keyword evidence="2" id="KW-1133">Transmembrane helix</keyword>
<keyword evidence="4" id="KW-1185">Reference proteome</keyword>
<feature type="region of interest" description="Disordered" evidence="1">
    <location>
        <begin position="58"/>
        <end position="86"/>
    </location>
</feature>
<dbReference type="EMBL" id="FJOG01000017">
    <property type="protein sequence ID" value="CZR61132.1"/>
    <property type="molecule type" value="Genomic_DNA"/>
</dbReference>
<sequence>MAWFSILPESFSFVETWLIRLFIILGMLAIGPWALLIIYDMVLYVFRTATYEIPYIGGRARNRPRPRAPSLSERPSGKPRSFSLTVPGVPTAVEAAEETVEGLKKRLGSTCHSDDVTIEDD</sequence>
<dbReference type="Proteomes" id="UP000184330">
    <property type="component" value="Unassembled WGS sequence"/>
</dbReference>
<organism evidence="3 4">
    <name type="scientific">Phialocephala subalpina</name>
    <dbReference type="NCBI Taxonomy" id="576137"/>
    <lineage>
        <taxon>Eukaryota</taxon>
        <taxon>Fungi</taxon>
        <taxon>Dikarya</taxon>
        <taxon>Ascomycota</taxon>
        <taxon>Pezizomycotina</taxon>
        <taxon>Leotiomycetes</taxon>
        <taxon>Helotiales</taxon>
        <taxon>Mollisiaceae</taxon>
        <taxon>Phialocephala</taxon>
        <taxon>Phialocephala fortinii species complex</taxon>
    </lineage>
</organism>
<proteinExistence type="predicted"/>
<protein>
    <submittedName>
        <fullName evidence="3">Uncharacterized protein</fullName>
    </submittedName>
</protein>
<evidence type="ECO:0000256" key="2">
    <source>
        <dbReference type="SAM" id="Phobius"/>
    </source>
</evidence>
<dbReference type="OrthoDB" id="5309803at2759"/>
<feature type="transmembrane region" description="Helical" evidence="2">
    <location>
        <begin position="17"/>
        <end position="39"/>
    </location>
</feature>
<accession>A0A1L7X7Y6</accession>
<evidence type="ECO:0000313" key="3">
    <source>
        <dbReference type="EMBL" id="CZR61132.1"/>
    </source>
</evidence>